<organism evidence="1">
    <name type="scientific">bioreactor metagenome</name>
    <dbReference type="NCBI Taxonomy" id="1076179"/>
    <lineage>
        <taxon>unclassified sequences</taxon>
        <taxon>metagenomes</taxon>
        <taxon>ecological metagenomes</taxon>
    </lineage>
</organism>
<comment type="caution">
    <text evidence="1">The sequence shown here is derived from an EMBL/GenBank/DDBJ whole genome shotgun (WGS) entry which is preliminary data.</text>
</comment>
<protein>
    <submittedName>
        <fullName evidence="1">Uncharacterized protein</fullName>
    </submittedName>
</protein>
<accession>A0A644Y376</accession>
<name>A0A644Y376_9ZZZZ</name>
<gene>
    <name evidence="1" type="ORF">SDC9_69054</name>
</gene>
<sequence length="203" mass="23045">MNKYSAKASITIKPIAKDANLDQELMLVAGIAHQHSLQDTTNLVMDFLITQDTFTSQDVRNLVRIEHPDADTASIDRAKTRYLDKHDHPCYYATWRKAYTSEKTSPTLQSPISKAELAHKERDTCPSMQMDDTTAPVTRLVDALIVPTVNLVTNFLASTLTPEDCDHQLHRLRTYWDVAAEDAIDHQHRLHLLAETQNHNSNK</sequence>
<reference evidence="1" key="1">
    <citation type="submission" date="2019-08" db="EMBL/GenBank/DDBJ databases">
        <authorList>
            <person name="Kucharzyk K."/>
            <person name="Murdoch R.W."/>
            <person name="Higgins S."/>
            <person name="Loffler F."/>
        </authorList>
    </citation>
    <scope>NUCLEOTIDE SEQUENCE</scope>
</reference>
<dbReference type="EMBL" id="VSSQ01003841">
    <property type="protein sequence ID" value="MPM22597.1"/>
    <property type="molecule type" value="Genomic_DNA"/>
</dbReference>
<dbReference type="AlphaFoldDB" id="A0A644Y376"/>
<proteinExistence type="predicted"/>
<evidence type="ECO:0000313" key="1">
    <source>
        <dbReference type="EMBL" id="MPM22597.1"/>
    </source>
</evidence>